<keyword evidence="3" id="KW-1133">Transmembrane helix</keyword>
<dbReference type="GeneID" id="95513658"/>
<dbReference type="InterPro" id="IPR028082">
    <property type="entry name" value="Peripla_BP_I"/>
</dbReference>
<dbReference type="AlphaFoldDB" id="A0A1H4ZYM7"/>
<dbReference type="STRING" id="67331.SAMN04490357_4560"/>
<reference evidence="5 6" key="1">
    <citation type="submission" date="2016-10" db="EMBL/GenBank/DDBJ databases">
        <authorList>
            <person name="de Groot N.N."/>
        </authorList>
    </citation>
    <scope>NUCLEOTIDE SEQUENCE [LARGE SCALE GENOMIC DNA]</scope>
    <source>
        <strain evidence="5 6">DSM 40306</strain>
    </source>
</reference>
<comment type="similarity">
    <text evidence="1">Belongs to the leucine-binding protein family.</text>
</comment>
<dbReference type="RefSeq" id="WP_074992967.1">
    <property type="nucleotide sequence ID" value="NZ_FNTD01000004.1"/>
</dbReference>
<keyword evidence="3" id="KW-0812">Transmembrane</keyword>
<evidence type="ECO:0000259" key="4">
    <source>
        <dbReference type="Pfam" id="PF13458"/>
    </source>
</evidence>
<dbReference type="SUPFAM" id="SSF53822">
    <property type="entry name" value="Periplasmic binding protein-like I"/>
    <property type="match status" value="1"/>
</dbReference>
<sequence>MAVGGMGSWVREHVWEIPLRRYLSLGLAVVLVAGGVFGVRTVMREVRQCAPGVSRPAGGKECLGVATGPYDFGQERFSKVVESIRKENDSLRGPESGSYVTVALMLPFSSKETTDLNDVEHQLQGAYLAQYRANHDPGDQSPKIRLVLANSGTGKDTWKTAVHQLEGMTGGRDRLRAVVGIGQSTDANEAAVKELTEHDIAVVGSSITADSLANGQPGKQPDPFRGLARVAPTNADEARALAFYAKANPNGNKAILVYADPGDPYTNSLKQSFGTLLKGSPYTSVLEQPFTPSESSHDFQDIKHTVCDTPPDTHTILFAGRHADLQQFVNVLGDRGCKEHPFQILTGDEASYLTYDKDLDQEALQQNLTVLYTSLAHPDAWVDNPPKTGGSTDDYDALRKLLNDGKRGPIGPVALDDGQLIIGYDAVRLAVEGIRRADTPQGGDIPTLRSVGDVWPRVVGSLKLPGASGWVCLNKHGNPYDKAVPIVKLAKGGAQFVQLAWPKGKPLDKSGCLKPE</sequence>
<dbReference type="Proteomes" id="UP000182375">
    <property type="component" value="Unassembled WGS sequence"/>
</dbReference>
<accession>A0A1H4ZYM7</accession>
<dbReference type="EMBL" id="FNTD01000004">
    <property type="protein sequence ID" value="SED34614.1"/>
    <property type="molecule type" value="Genomic_DNA"/>
</dbReference>
<keyword evidence="2" id="KW-0732">Signal</keyword>
<evidence type="ECO:0000256" key="2">
    <source>
        <dbReference type="ARBA" id="ARBA00022729"/>
    </source>
</evidence>
<dbReference type="InterPro" id="IPR028081">
    <property type="entry name" value="Leu-bd"/>
</dbReference>
<keyword evidence="3" id="KW-0472">Membrane</keyword>
<feature type="domain" description="Leucine-binding protein" evidence="4">
    <location>
        <begin position="122"/>
        <end position="441"/>
    </location>
</feature>
<evidence type="ECO:0000256" key="1">
    <source>
        <dbReference type="ARBA" id="ARBA00010062"/>
    </source>
</evidence>
<evidence type="ECO:0000256" key="3">
    <source>
        <dbReference type="SAM" id="Phobius"/>
    </source>
</evidence>
<dbReference type="Pfam" id="PF13458">
    <property type="entry name" value="Peripla_BP_6"/>
    <property type="match status" value="1"/>
</dbReference>
<evidence type="ECO:0000313" key="6">
    <source>
        <dbReference type="Proteomes" id="UP000182375"/>
    </source>
</evidence>
<evidence type="ECO:0000313" key="5">
    <source>
        <dbReference type="EMBL" id="SED34614.1"/>
    </source>
</evidence>
<feature type="transmembrane region" description="Helical" evidence="3">
    <location>
        <begin position="21"/>
        <end position="39"/>
    </location>
</feature>
<gene>
    <name evidence="5" type="ORF">SAMN04490357_4560</name>
</gene>
<proteinExistence type="inferred from homology"/>
<name>A0A1H4ZYM7_9ACTN</name>
<dbReference type="Gene3D" id="3.40.50.2300">
    <property type="match status" value="2"/>
</dbReference>
<protein>
    <submittedName>
        <fullName evidence="5">ABC-type branched-chain amino acid transport system, substrate-binding protein</fullName>
    </submittedName>
</protein>
<organism evidence="5 6">
    <name type="scientific">Streptomyces misionensis</name>
    <dbReference type="NCBI Taxonomy" id="67331"/>
    <lineage>
        <taxon>Bacteria</taxon>
        <taxon>Bacillati</taxon>
        <taxon>Actinomycetota</taxon>
        <taxon>Actinomycetes</taxon>
        <taxon>Kitasatosporales</taxon>
        <taxon>Streptomycetaceae</taxon>
        <taxon>Streptomyces</taxon>
    </lineage>
</organism>
<dbReference type="CDD" id="cd06268">
    <property type="entry name" value="PBP1_ABC_transporter_LIVBP-like"/>
    <property type="match status" value="1"/>
</dbReference>